<dbReference type="Proteomes" id="UP000825051">
    <property type="component" value="Chromosome"/>
</dbReference>
<evidence type="ECO:0000259" key="1">
    <source>
        <dbReference type="Pfam" id="PF01850"/>
    </source>
</evidence>
<reference evidence="2" key="1">
    <citation type="submission" date="2021-08" db="EMBL/GenBank/DDBJ databases">
        <title>Genome of a novel bacterium of the phylum Verrucomicrobia, Oleiharenicola sp. KSB-15.</title>
        <authorList>
            <person name="Chung J.-H."/>
            <person name="Ahn J.-H."/>
            <person name="Yoon Y."/>
            <person name="Kim D.-Y."/>
            <person name="An S.-H."/>
            <person name="Park I."/>
            <person name="Yeon J."/>
        </authorList>
    </citation>
    <scope>NUCLEOTIDE SEQUENCE</scope>
    <source>
        <strain evidence="2">KSB-15</strain>
    </source>
</reference>
<dbReference type="KEGG" id="ole:K0B96_16030"/>
<dbReference type="InterPro" id="IPR002716">
    <property type="entry name" value="PIN_dom"/>
</dbReference>
<gene>
    <name evidence="2" type="ORF">K0B96_16030</name>
</gene>
<feature type="domain" description="PIN" evidence="1">
    <location>
        <begin position="2"/>
        <end position="130"/>
    </location>
</feature>
<keyword evidence="3" id="KW-1185">Reference proteome</keyword>
<dbReference type="RefSeq" id="WP_220161895.1">
    <property type="nucleotide sequence ID" value="NZ_CP080507.1"/>
</dbReference>
<evidence type="ECO:0000313" key="2">
    <source>
        <dbReference type="EMBL" id="QYM78791.1"/>
    </source>
</evidence>
<dbReference type="Gene3D" id="3.40.50.1010">
    <property type="entry name" value="5'-nuclease"/>
    <property type="match status" value="1"/>
</dbReference>
<protein>
    <submittedName>
        <fullName evidence="2">Type II toxin-antitoxin system VapC family toxin</fullName>
    </submittedName>
</protein>
<evidence type="ECO:0000313" key="3">
    <source>
        <dbReference type="Proteomes" id="UP000825051"/>
    </source>
</evidence>
<dbReference type="AlphaFoldDB" id="A0A8F9XL28"/>
<dbReference type="Pfam" id="PF01850">
    <property type="entry name" value="PIN"/>
    <property type="match status" value="1"/>
</dbReference>
<sequence>MIYFDSAFIARCYLPEPGHAEVTAFATRSPRIASAEIARIEVASVFHRKLREGAITAAIHRELCAQFADDIAAGTWSFLPITEALLTRAQTAYQTLPATLFVRSADCLHLCAAAEAGFKAIYSNDRHLLAAAPHFKLKGIDLTAGN</sequence>
<dbReference type="EMBL" id="CP080507">
    <property type="protein sequence ID" value="QYM78791.1"/>
    <property type="molecule type" value="Genomic_DNA"/>
</dbReference>
<dbReference type="CDD" id="cd09874">
    <property type="entry name" value="PIN_MT3492-like"/>
    <property type="match status" value="1"/>
</dbReference>
<proteinExistence type="predicted"/>
<accession>A0A8F9XL28</accession>
<organism evidence="2 3">
    <name type="scientific">Horticoccus luteus</name>
    <dbReference type="NCBI Taxonomy" id="2862869"/>
    <lineage>
        <taxon>Bacteria</taxon>
        <taxon>Pseudomonadati</taxon>
        <taxon>Verrucomicrobiota</taxon>
        <taxon>Opitutia</taxon>
        <taxon>Opitutales</taxon>
        <taxon>Opitutaceae</taxon>
        <taxon>Horticoccus</taxon>
    </lineage>
</organism>
<name>A0A8F9XL28_9BACT</name>
<dbReference type="InterPro" id="IPR029060">
    <property type="entry name" value="PIN-like_dom_sf"/>
</dbReference>
<dbReference type="SUPFAM" id="SSF88723">
    <property type="entry name" value="PIN domain-like"/>
    <property type="match status" value="1"/>
</dbReference>